<dbReference type="RefSeq" id="WP_303906270.1">
    <property type="nucleotide sequence ID" value="NZ_DYXC01000100.1"/>
</dbReference>
<feature type="compositionally biased region" description="Basic and acidic residues" evidence="1">
    <location>
        <begin position="432"/>
        <end position="449"/>
    </location>
</feature>
<feature type="domain" description="HNH" evidence="2">
    <location>
        <begin position="660"/>
        <end position="692"/>
    </location>
</feature>
<dbReference type="CDD" id="cd00085">
    <property type="entry name" value="HNHc"/>
    <property type="match status" value="1"/>
</dbReference>
<dbReference type="InterPro" id="IPR003615">
    <property type="entry name" value="HNH_nuc"/>
</dbReference>
<keyword evidence="3" id="KW-0378">Hydrolase</keyword>
<dbReference type="Proteomes" id="UP000703315">
    <property type="component" value="Unassembled WGS sequence"/>
</dbReference>
<dbReference type="GO" id="GO:0003676">
    <property type="term" value="F:nucleic acid binding"/>
    <property type="evidence" value="ECO:0007669"/>
    <property type="project" value="InterPro"/>
</dbReference>
<feature type="compositionally biased region" description="Polar residues" evidence="1">
    <location>
        <begin position="68"/>
        <end position="80"/>
    </location>
</feature>
<dbReference type="GO" id="GO:0004519">
    <property type="term" value="F:endonuclease activity"/>
    <property type="evidence" value="ECO:0007669"/>
    <property type="project" value="UniProtKB-KW"/>
</dbReference>
<feature type="compositionally biased region" description="Polar residues" evidence="1">
    <location>
        <begin position="338"/>
        <end position="352"/>
    </location>
</feature>
<dbReference type="AlphaFoldDB" id="A0A921K890"/>
<feature type="region of interest" description="Disordered" evidence="1">
    <location>
        <begin position="63"/>
        <end position="86"/>
    </location>
</feature>
<keyword evidence="3" id="KW-0540">Nuclease</keyword>
<feature type="region of interest" description="Disordered" evidence="1">
    <location>
        <begin position="560"/>
        <end position="588"/>
    </location>
</feature>
<dbReference type="InterPro" id="IPR002711">
    <property type="entry name" value="HNH"/>
</dbReference>
<feature type="region of interest" description="Disordered" evidence="1">
    <location>
        <begin position="327"/>
        <end position="401"/>
    </location>
</feature>
<reference evidence="3" key="1">
    <citation type="journal article" date="2021" name="PeerJ">
        <title>Extensive microbial diversity within the chicken gut microbiome revealed by metagenomics and culture.</title>
        <authorList>
            <person name="Gilroy R."/>
            <person name="Ravi A."/>
            <person name="Getino M."/>
            <person name="Pursley I."/>
            <person name="Horton D.L."/>
            <person name="Alikhan N.F."/>
            <person name="Baker D."/>
            <person name="Gharbi K."/>
            <person name="Hall N."/>
            <person name="Watson M."/>
            <person name="Adriaenssens E.M."/>
            <person name="Foster-Nyarko E."/>
            <person name="Jarju S."/>
            <person name="Secka A."/>
            <person name="Antonio M."/>
            <person name="Oren A."/>
            <person name="Chaudhuri R.R."/>
            <person name="La Ragione R."/>
            <person name="Hildebrand F."/>
            <person name="Pallen M.J."/>
        </authorList>
    </citation>
    <scope>NUCLEOTIDE SEQUENCE</scope>
    <source>
        <strain evidence="3">ChiHjej13B12-14962</strain>
    </source>
</reference>
<dbReference type="GO" id="GO:0008270">
    <property type="term" value="F:zinc ion binding"/>
    <property type="evidence" value="ECO:0007669"/>
    <property type="project" value="InterPro"/>
</dbReference>
<sequence>MPNTHELLSEDQLEKLSMGQIQALQLRLAQTQQARLADSFAYEQFARHTLAAGADWSTTWAAEASVPQDRTGQDASTSYPASEGKFAGPTPVAPEEYYDTLPGLVDNFVTTVRLFDAMLVDVSQIVDHAYRLDRDTMLGIPASVDLFRTGKRWLANRFGVDTRNITKYFNRAEIVTGKQARFDGVTKDPLFPKMAEAYAAGTIPSENMDRMSQVANQFYDFYHAVGLDKDNATDILQTMDPIFTDAAQHMTPLELSRQSTKWLQQLAHIVDPDGPPPEQRLTKTKNSLTTRIVRGKLHINIVTDVVNLELIEALILAGLNYKANQDKFRSTTDDQPDTSDNSPSNNTETSASSEHDDEDPGSSAQHDSAQDSATEQEPDASSENNEGLFDDSDSEGTTPFDDTVCAEERLGQFHQHMDDAVDDAETFMETPDGEKVSREQARTLDPRSRDEKAHDIFFTILKAQGKRSPGAEGMAEYKRAPSILWTVMDYQTLIDMLQDSLPETYHLHDDHRRNPDTAEFHRKPPVRLKPWRALIDENLPADTDDPESILGADPILGRYWSNSADPPDDQSHDPAETTAPNAQQRGHPYVSHRYQTGSISPSAVLKDLCDAKIIPAIFDQAGVPLFLGKGKRLFSDDQILAAGMLGGCRGPGCRVPPVWTEGHHAIYWYDDGGTNTTNLILLCNACHDHVHQGVWTPTWDDQGLLYWVPAPWLDPTQTPIRNTYWDD</sequence>
<evidence type="ECO:0000313" key="3">
    <source>
        <dbReference type="EMBL" id="HJF14991.1"/>
    </source>
</evidence>
<keyword evidence="3" id="KW-0255">Endonuclease</keyword>
<protein>
    <submittedName>
        <fullName evidence="3">HNH endonuclease</fullName>
    </submittedName>
</protein>
<dbReference type="EMBL" id="DYXC01000100">
    <property type="protein sequence ID" value="HJF14991.1"/>
    <property type="molecule type" value="Genomic_DNA"/>
</dbReference>
<feature type="compositionally biased region" description="Low complexity" evidence="1">
    <location>
        <begin position="362"/>
        <end position="373"/>
    </location>
</feature>
<reference evidence="3" key="2">
    <citation type="submission" date="2021-09" db="EMBL/GenBank/DDBJ databases">
        <authorList>
            <person name="Gilroy R."/>
        </authorList>
    </citation>
    <scope>NUCLEOTIDE SEQUENCE</scope>
    <source>
        <strain evidence="3">ChiHjej13B12-14962</strain>
    </source>
</reference>
<organism evidence="3 4">
    <name type="scientific">Enteractinococcus helveticum</name>
    <dbReference type="NCBI Taxonomy" id="1837282"/>
    <lineage>
        <taxon>Bacteria</taxon>
        <taxon>Bacillati</taxon>
        <taxon>Actinomycetota</taxon>
        <taxon>Actinomycetes</taxon>
        <taxon>Micrococcales</taxon>
        <taxon>Micrococcaceae</taxon>
    </lineage>
</organism>
<evidence type="ECO:0000256" key="1">
    <source>
        <dbReference type="SAM" id="MobiDB-lite"/>
    </source>
</evidence>
<evidence type="ECO:0000313" key="4">
    <source>
        <dbReference type="Proteomes" id="UP000703315"/>
    </source>
</evidence>
<evidence type="ECO:0000259" key="2">
    <source>
        <dbReference type="Pfam" id="PF01844"/>
    </source>
</evidence>
<dbReference type="Pfam" id="PF01844">
    <property type="entry name" value="HNH"/>
    <property type="match status" value="1"/>
</dbReference>
<accession>A0A921K890</accession>
<proteinExistence type="predicted"/>
<comment type="caution">
    <text evidence="3">The sequence shown here is derived from an EMBL/GenBank/DDBJ whole genome shotgun (WGS) entry which is preliminary data.</text>
</comment>
<gene>
    <name evidence="3" type="ORF">K8V32_09365</name>
</gene>
<feature type="region of interest" description="Disordered" evidence="1">
    <location>
        <begin position="429"/>
        <end position="449"/>
    </location>
</feature>
<name>A0A921K890_9MICC</name>